<evidence type="ECO:0000313" key="24">
    <source>
        <dbReference type="EMBL" id="PWA00233.1"/>
    </source>
</evidence>
<feature type="domain" description="Helicase ATP-binding" evidence="23">
    <location>
        <begin position="16"/>
        <end position="427"/>
    </location>
</feature>
<keyword evidence="6" id="KW-0479">Metal-binding</keyword>
<evidence type="ECO:0000256" key="14">
    <source>
        <dbReference type="ARBA" id="ARBA00023242"/>
    </source>
</evidence>
<evidence type="ECO:0000256" key="8">
    <source>
        <dbReference type="ARBA" id="ARBA00022801"/>
    </source>
</evidence>
<dbReference type="PROSITE" id="PS00690">
    <property type="entry name" value="DEAH_ATP_HELICASE"/>
    <property type="match status" value="1"/>
</dbReference>
<dbReference type="SMART" id="SM00491">
    <property type="entry name" value="HELICc2"/>
    <property type="match status" value="1"/>
</dbReference>
<dbReference type="PANTHER" id="PTHR11472:SF41">
    <property type="entry name" value="ATP-DEPENDENT DNA HELICASE DDX11-RELATED"/>
    <property type="match status" value="1"/>
</dbReference>
<evidence type="ECO:0000256" key="17">
    <source>
        <dbReference type="ARBA" id="ARBA00044969"/>
    </source>
</evidence>
<evidence type="ECO:0000259" key="23">
    <source>
        <dbReference type="PROSITE" id="PS51193"/>
    </source>
</evidence>
<organism evidence="24 25">
    <name type="scientific">Smittium angustum</name>
    <dbReference type="NCBI Taxonomy" id="133377"/>
    <lineage>
        <taxon>Eukaryota</taxon>
        <taxon>Fungi</taxon>
        <taxon>Fungi incertae sedis</taxon>
        <taxon>Zoopagomycota</taxon>
        <taxon>Kickxellomycotina</taxon>
        <taxon>Harpellomycetes</taxon>
        <taxon>Harpellales</taxon>
        <taxon>Legeriomycetaceae</taxon>
        <taxon>Smittium</taxon>
    </lineage>
</organism>
<feature type="compositionally biased region" description="Basic and acidic residues" evidence="22">
    <location>
        <begin position="565"/>
        <end position="580"/>
    </location>
</feature>
<keyword evidence="14" id="KW-0539">Nucleus</keyword>
<dbReference type="InterPro" id="IPR045028">
    <property type="entry name" value="DinG/Rad3-like"/>
</dbReference>
<dbReference type="GO" id="GO:0005634">
    <property type="term" value="C:nucleus"/>
    <property type="evidence" value="ECO:0007669"/>
    <property type="project" value="UniProtKB-SubCell"/>
</dbReference>
<evidence type="ECO:0000256" key="15">
    <source>
        <dbReference type="ARBA" id="ARBA00023306"/>
    </source>
</evidence>
<dbReference type="Pfam" id="PF06733">
    <property type="entry name" value="DEAD_2"/>
    <property type="match status" value="1"/>
</dbReference>
<evidence type="ECO:0000256" key="7">
    <source>
        <dbReference type="ARBA" id="ARBA00022741"/>
    </source>
</evidence>
<dbReference type="GO" id="GO:0051536">
    <property type="term" value="F:iron-sulfur cluster binding"/>
    <property type="evidence" value="ECO:0007669"/>
    <property type="project" value="UniProtKB-KW"/>
</dbReference>
<evidence type="ECO:0000256" key="22">
    <source>
        <dbReference type="SAM" id="MobiDB-lite"/>
    </source>
</evidence>
<evidence type="ECO:0000256" key="2">
    <source>
        <dbReference type="ARBA" id="ARBA00004123"/>
    </source>
</evidence>
<evidence type="ECO:0000256" key="12">
    <source>
        <dbReference type="ARBA" id="ARBA00023014"/>
    </source>
</evidence>
<dbReference type="InterPro" id="IPR002464">
    <property type="entry name" value="DNA/RNA_helicase_DEAH_CS"/>
</dbReference>
<evidence type="ECO:0000256" key="6">
    <source>
        <dbReference type="ARBA" id="ARBA00022723"/>
    </source>
</evidence>
<keyword evidence="15" id="KW-0131">Cell cycle</keyword>
<keyword evidence="9" id="KW-0347">Helicase</keyword>
<evidence type="ECO:0000256" key="19">
    <source>
        <dbReference type="ARBA" id="ARBA00045008"/>
    </source>
</evidence>
<reference evidence="24 25" key="1">
    <citation type="journal article" date="2018" name="MBio">
        <title>Comparative Genomics Reveals the Core Gene Toolbox for the Fungus-Insect Symbiosis.</title>
        <authorList>
            <person name="Wang Y."/>
            <person name="Stata M."/>
            <person name="Wang W."/>
            <person name="Stajich J.E."/>
            <person name="White M.M."/>
            <person name="Moncalvo J.M."/>
        </authorList>
    </citation>
    <scope>NUCLEOTIDE SEQUENCE [LARGE SCALE GENOMIC DNA]</scope>
    <source>
        <strain evidence="24 25">AUS-126-30</strain>
    </source>
</reference>
<evidence type="ECO:0000313" key="25">
    <source>
        <dbReference type="Proteomes" id="UP000245591"/>
    </source>
</evidence>
<feature type="compositionally biased region" description="Low complexity" evidence="22">
    <location>
        <begin position="534"/>
        <end position="555"/>
    </location>
</feature>
<dbReference type="GO" id="GO:0005524">
    <property type="term" value="F:ATP binding"/>
    <property type="evidence" value="ECO:0007669"/>
    <property type="project" value="UniProtKB-KW"/>
</dbReference>
<dbReference type="InterPro" id="IPR013020">
    <property type="entry name" value="Rad3/Chl1-like"/>
</dbReference>
<comment type="cofactor">
    <cofactor evidence="1">
        <name>[4Fe-4S] cluster</name>
        <dbReference type="ChEBI" id="CHEBI:49883"/>
    </cofactor>
</comment>
<comment type="similarity">
    <text evidence="3">Belongs to the DEAD box helicase family. DEAH subfamily. DDX11/CHL1 sub-subfamily.</text>
</comment>
<dbReference type="PROSITE" id="PS51193">
    <property type="entry name" value="HELICASE_ATP_BIND_2"/>
    <property type="match status" value="1"/>
</dbReference>
<gene>
    <name evidence="24" type="ORF">BB558_003719</name>
</gene>
<evidence type="ECO:0000256" key="18">
    <source>
        <dbReference type="ARBA" id="ARBA00044998"/>
    </source>
</evidence>
<dbReference type="NCBIfam" id="TIGR00604">
    <property type="entry name" value="rad3"/>
    <property type="match status" value="1"/>
</dbReference>
<accession>A0A2U1J5J2</accession>
<keyword evidence="12" id="KW-0411">Iron-sulfur</keyword>
<keyword evidence="7" id="KW-0547">Nucleotide-binding</keyword>
<evidence type="ECO:0000256" key="11">
    <source>
        <dbReference type="ARBA" id="ARBA00023004"/>
    </source>
</evidence>
<evidence type="ECO:0000256" key="9">
    <source>
        <dbReference type="ARBA" id="ARBA00022806"/>
    </source>
</evidence>
<evidence type="ECO:0000256" key="21">
    <source>
        <dbReference type="ARBA" id="ARBA00048954"/>
    </source>
</evidence>
<dbReference type="InterPro" id="IPR010614">
    <property type="entry name" value="RAD3-like_helicase_DEAD"/>
</dbReference>
<dbReference type="EMBL" id="MBFU01000350">
    <property type="protein sequence ID" value="PWA00233.1"/>
    <property type="molecule type" value="Genomic_DNA"/>
</dbReference>
<dbReference type="PANTHER" id="PTHR11472">
    <property type="entry name" value="DNA REPAIR DEAD HELICASE RAD3/XP-D SUBFAMILY MEMBER"/>
    <property type="match status" value="1"/>
</dbReference>
<keyword evidence="10" id="KW-0067">ATP-binding</keyword>
<dbReference type="Proteomes" id="UP000245591">
    <property type="component" value="Unassembled WGS sequence"/>
</dbReference>
<proteinExistence type="inferred from homology"/>
<dbReference type="SUPFAM" id="SSF52540">
    <property type="entry name" value="P-loop containing nucleoside triphosphate hydrolases"/>
    <property type="match status" value="1"/>
</dbReference>
<evidence type="ECO:0000256" key="3">
    <source>
        <dbReference type="ARBA" id="ARBA00008435"/>
    </source>
</evidence>
<evidence type="ECO:0000256" key="20">
    <source>
        <dbReference type="ARBA" id="ARBA00045702"/>
    </source>
</evidence>
<evidence type="ECO:0000256" key="5">
    <source>
        <dbReference type="ARBA" id="ARBA00017386"/>
    </source>
</evidence>
<dbReference type="GO" id="GO:0046872">
    <property type="term" value="F:metal ion binding"/>
    <property type="evidence" value="ECO:0007669"/>
    <property type="project" value="UniProtKB-KW"/>
</dbReference>
<comment type="catalytic activity">
    <reaction evidence="21">
        <text>ATP + H2O = ADP + phosphate + H(+)</text>
        <dbReference type="Rhea" id="RHEA:13065"/>
        <dbReference type="ChEBI" id="CHEBI:15377"/>
        <dbReference type="ChEBI" id="CHEBI:15378"/>
        <dbReference type="ChEBI" id="CHEBI:30616"/>
        <dbReference type="ChEBI" id="CHEBI:43474"/>
        <dbReference type="ChEBI" id="CHEBI:456216"/>
        <dbReference type="EC" id="5.6.2.3"/>
    </reaction>
</comment>
<dbReference type="InterPro" id="IPR014013">
    <property type="entry name" value="Helic_SF1/SF2_ATP-bd_DinG/Rad3"/>
</dbReference>
<comment type="subcellular location">
    <subcellularLocation>
        <location evidence="2">Nucleus</location>
    </subcellularLocation>
</comment>
<evidence type="ECO:0000256" key="13">
    <source>
        <dbReference type="ARBA" id="ARBA00023235"/>
    </source>
</evidence>
<evidence type="ECO:0000256" key="16">
    <source>
        <dbReference type="ARBA" id="ARBA00029709"/>
    </source>
</evidence>
<dbReference type="GO" id="GO:0016818">
    <property type="term" value="F:hydrolase activity, acting on acid anhydrides, in phosphorus-containing anhydrides"/>
    <property type="evidence" value="ECO:0007669"/>
    <property type="project" value="InterPro"/>
</dbReference>
<evidence type="ECO:0000256" key="10">
    <source>
        <dbReference type="ARBA" id="ARBA00022840"/>
    </source>
</evidence>
<dbReference type="GO" id="GO:0006974">
    <property type="term" value="P:DNA damage response"/>
    <property type="evidence" value="ECO:0007669"/>
    <property type="project" value="UniProtKB-ARBA"/>
</dbReference>
<dbReference type="EC" id="5.6.2.3" evidence="17"/>
<dbReference type="Gene3D" id="3.40.50.300">
    <property type="entry name" value="P-loop containing nucleotide triphosphate hydrolases"/>
    <property type="match status" value="3"/>
</dbReference>
<comment type="caution">
    <text evidence="24">The sequence shown here is derived from an EMBL/GenBank/DDBJ whole genome shotgun (WGS) entry which is preliminary data.</text>
</comment>
<dbReference type="InterPro" id="IPR006554">
    <property type="entry name" value="Helicase-like_DEXD_c2"/>
</dbReference>
<name>A0A2U1J5J2_SMIAN</name>
<keyword evidence="8" id="KW-0378">Hydrolase</keyword>
<keyword evidence="25" id="KW-1185">Reference proteome</keyword>
<dbReference type="GO" id="GO:0003677">
    <property type="term" value="F:DNA binding"/>
    <property type="evidence" value="ECO:0007669"/>
    <property type="project" value="InterPro"/>
</dbReference>
<dbReference type="SMART" id="SM00488">
    <property type="entry name" value="DEXDc2"/>
    <property type="match status" value="1"/>
</dbReference>
<dbReference type="InterPro" id="IPR006555">
    <property type="entry name" value="ATP-dep_Helicase_C"/>
</dbReference>
<evidence type="ECO:0000256" key="4">
    <source>
        <dbReference type="ARBA" id="ARBA00016387"/>
    </source>
</evidence>
<feature type="region of interest" description="Disordered" evidence="22">
    <location>
        <begin position="514"/>
        <end position="583"/>
    </location>
</feature>
<protein>
    <recommendedName>
        <fullName evidence="5">ATP-dependent DNA helicase CHL1</fullName>
        <ecNumber evidence="17">5.6.2.3</ecNumber>
    </recommendedName>
    <alternativeName>
        <fullName evidence="4">ATP-dependent DNA helicase chl1</fullName>
    </alternativeName>
    <alternativeName>
        <fullName evidence="16">Chromosome loss protein 1</fullName>
    </alternativeName>
    <alternativeName>
        <fullName evidence="18 19">DNA 5'-3' helicase CHL1</fullName>
    </alternativeName>
</protein>
<comment type="function">
    <text evidence="20">ATP-dependent DNA helicase important for chromosome transmission and normal cell cycle progression in G(2)/M. May have a role in changing DNA topology to allow the loading of proteins involved in maintaining sister chromatid cohesion in the vicinity of the centromeres. Has a specific role in chromosome segregation during meiosis II.</text>
</comment>
<dbReference type="GO" id="GO:0043139">
    <property type="term" value="F:5'-3' DNA helicase activity"/>
    <property type="evidence" value="ECO:0007669"/>
    <property type="project" value="UniProtKB-EC"/>
</dbReference>
<keyword evidence="11" id="KW-0408">Iron</keyword>
<dbReference type="AlphaFoldDB" id="A0A2U1J5J2"/>
<keyword evidence="13" id="KW-0413">Isomerase</keyword>
<feature type="region of interest" description="Disordered" evidence="22">
    <location>
        <begin position="121"/>
        <end position="151"/>
    </location>
</feature>
<sequence length="979" mass="111430">MKEYIEDDGVLVEPQTGEEFSFPFEPYKIQLDFMKNLFSACENGNFGIFQSPTGTGKTLSLLCGSLSWLFRDNERHTYATPKWIVDQKRQKRVKERQQEIEDMQEKFDEWEKKIRKKETQMTNARRRELFAKTKKRGADKHSSEQNGETEGALAEEILDDYISENETGGQDNQVREWLKCFNEGKIHNGGNSDIGNEDDPSLSYQIHPEPQPRKVVYASRTHSQLKQTIKELKRTKFWTERKIRSVTIGSRMQLCINSKIKKSSITAGQLNEKCIEMQKSTKKKTSKCPYLHKEHTPTLDFVSKCRSDVLDIEDLVKVGNEMEVCPYYGARQAIQAAQIVFIPYNLLLVQDSRESLGLDLTNSIVIIDEAHNLIDSICNTHGSTLSWEVSKLALELTKAYFSHYWKRLNNQNTIYVRQLITLLKSICKYFDSKVKSSTKVFQKDQESIKKAAENKSFLEFVEGMTPNTFIGLLKIEGINVFKLLKFLRTSQFSHKLTMFSDRIAKEKYEKSLENNIANKSNNKTSLSKKQRLVSNNSGNNKTTKNSLGNSNNSSSRVFISLKGNAKNEPENDKNEPKKNSNDNQIVGELKYVLMDPSDAFKTITELPRAVILAGGTMNPIDDIVNQLGVVSDSIDNKEIKNGIVPYVKHEEPKSLPKKLHVFECSHVVPKNNISAMVLGKGPNNHEINLSYAGQNSEIVVKEAGFSLARLVKKIPGGMVVFFPSYSFLYSAYEKWIRNGIISEIQNSKKVFCEPRSKTSTVKSEVLEKTIQKETTQHKQNSEQESSQDVLLKYKSCIQEHGGAILLAVVSGNMSEGIDFSDSLARAVVMVGVPYPNLHSMELVEKIKFYQNKHNKVNVKNSEKNSSNTKFDMDRVGFEYYENLCMRAVNQSIGRAIRHINDYAIIILMDKRYSSPSITKKLPGWVLGNEIVQADKKQMAQSFSNSIKPPESTVYLKTLDIDSVFDKVVEFFAEKPGQNY</sequence>
<dbReference type="GO" id="GO:0006139">
    <property type="term" value="P:nucleobase-containing compound metabolic process"/>
    <property type="evidence" value="ECO:0007669"/>
    <property type="project" value="InterPro"/>
</dbReference>
<dbReference type="Pfam" id="PF13307">
    <property type="entry name" value="Helicase_C_2"/>
    <property type="match status" value="1"/>
</dbReference>
<dbReference type="GO" id="GO:0034085">
    <property type="term" value="P:establishment of sister chromatid cohesion"/>
    <property type="evidence" value="ECO:0007669"/>
    <property type="project" value="TreeGrafter"/>
</dbReference>
<evidence type="ECO:0000256" key="1">
    <source>
        <dbReference type="ARBA" id="ARBA00001966"/>
    </source>
</evidence>
<dbReference type="InterPro" id="IPR027417">
    <property type="entry name" value="P-loop_NTPase"/>
</dbReference>
<dbReference type="CDD" id="cd18788">
    <property type="entry name" value="SF2_C_XPD"/>
    <property type="match status" value="1"/>
</dbReference>